<dbReference type="EC" id="2.4.2.21" evidence="4 11"/>
<evidence type="ECO:0000256" key="1">
    <source>
        <dbReference type="ARBA" id="ARBA00002197"/>
    </source>
</evidence>
<keyword evidence="7 11" id="KW-0328">Glycosyltransferase</keyword>
<proteinExistence type="inferred from homology"/>
<keyword evidence="6 11" id="KW-0169">Cobalamin biosynthesis</keyword>
<evidence type="ECO:0000313" key="12">
    <source>
        <dbReference type="EMBL" id="UUY01996.1"/>
    </source>
</evidence>
<dbReference type="NCBIfam" id="TIGR03160">
    <property type="entry name" value="cobT_DBIPRT"/>
    <property type="match status" value="1"/>
</dbReference>
<dbReference type="HAMAP" id="MF_00230">
    <property type="entry name" value="CobT"/>
    <property type="match status" value="1"/>
</dbReference>
<dbReference type="PANTHER" id="PTHR43463">
    <property type="entry name" value="NICOTINATE-NUCLEOTIDE--DIMETHYLBENZIMIDAZOLE PHOSPHORIBOSYLTRANSFERASE"/>
    <property type="match status" value="1"/>
</dbReference>
<evidence type="ECO:0000256" key="7">
    <source>
        <dbReference type="ARBA" id="ARBA00022676"/>
    </source>
</evidence>
<dbReference type="NCBIfam" id="NF000996">
    <property type="entry name" value="PRK00105.1"/>
    <property type="match status" value="1"/>
</dbReference>
<dbReference type="SUPFAM" id="SSF52733">
    <property type="entry name" value="Nicotinate mononucleotide:5,6-dimethylbenzimidazole phosphoribosyltransferase (CobT)"/>
    <property type="match status" value="1"/>
</dbReference>
<evidence type="ECO:0000256" key="9">
    <source>
        <dbReference type="ARBA" id="ARBA00030686"/>
    </source>
</evidence>
<comment type="function">
    <text evidence="1 11">Catalyzes the synthesis of alpha-ribazole-5'-phosphate from nicotinate mononucleotide (NAMN) and 5,6-dimethylbenzimidazole (DMB).</text>
</comment>
<gene>
    <name evidence="11 12" type="primary">cobT</name>
    <name evidence="12" type="ORF">LRS13_14860</name>
</gene>
<dbReference type="CDD" id="cd02439">
    <property type="entry name" value="DMB-PRT_CobT"/>
    <property type="match status" value="1"/>
</dbReference>
<dbReference type="InterPro" id="IPR036087">
    <property type="entry name" value="Nict_dMeBzImd_PRibTrfase_sf"/>
</dbReference>
<protein>
    <recommendedName>
        <fullName evidence="5 11">Nicotinate-nucleotide--dimethylbenzimidazole phosphoribosyltransferase</fullName>
        <shortName evidence="11">NN:DBI PRT</shortName>
        <ecNumber evidence="4 11">2.4.2.21</ecNumber>
    </recommendedName>
    <alternativeName>
        <fullName evidence="9 11">N(1)-alpha-phosphoribosyltransferase</fullName>
    </alternativeName>
</protein>
<dbReference type="Proteomes" id="UP001058860">
    <property type="component" value="Chromosome"/>
</dbReference>
<dbReference type="PANTHER" id="PTHR43463:SF1">
    <property type="entry name" value="NICOTINATE-NUCLEOTIDE--DIMETHYLBENZIMIDAZOLE PHOSPHORIBOSYLTRANSFERASE"/>
    <property type="match status" value="1"/>
</dbReference>
<dbReference type="Pfam" id="PF02277">
    <property type="entry name" value="DBI_PRT"/>
    <property type="match status" value="1"/>
</dbReference>
<dbReference type="Gene3D" id="3.40.50.10210">
    <property type="match status" value="1"/>
</dbReference>
<keyword evidence="13" id="KW-1185">Reference proteome</keyword>
<reference evidence="13" key="1">
    <citation type="submission" date="2021-11" db="EMBL/GenBank/DDBJ databases">
        <title>Cultivation dependent microbiological survey of springs from the worlds oldest radium mine currently devoted to the extraction of radon-saturated water.</title>
        <authorList>
            <person name="Kapinusova G."/>
            <person name="Smrhova T."/>
            <person name="Strejcek M."/>
            <person name="Suman J."/>
            <person name="Jani K."/>
            <person name="Pajer P."/>
            <person name="Uhlik O."/>
        </authorList>
    </citation>
    <scope>NUCLEOTIDE SEQUENCE [LARGE SCALE GENOMIC DNA]</scope>
    <source>
        <strain evidence="13">J379</strain>
    </source>
</reference>
<dbReference type="InterPro" id="IPR023195">
    <property type="entry name" value="Nict_dMeBzImd_PRibTrfase_N"/>
</dbReference>
<comment type="similarity">
    <text evidence="3 11">Belongs to the CobT family.</text>
</comment>
<comment type="catalytic activity">
    <reaction evidence="10 11">
        <text>5,6-dimethylbenzimidazole + nicotinate beta-D-ribonucleotide = alpha-ribazole 5'-phosphate + nicotinate + H(+)</text>
        <dbReference type="Rhea" id="RHEA:11196"/>
        <dbReference type="ChEBI" id="CHEBI:15378"/>
        <dbReference type="ChEBI" id="CHEBI:15890"/>
        <dbReference type="ChEBI" id="CHEBI:32544"/>
        <dbReference type="ChEBI" id="CHEBI:57502"/>
        <dbReference type="ChEBI" id="CHEBI:57918"/>
        <dbReference type="EC" id="2.4.2.21"/>
    </reaction>
</comment>
<evidence type="ECO:0000256" key="8">
    <source>
        <dbReference type="ARBA" id="ARBA00022679"/>
    </source>
</evidence>
<evidence type="ECO:0000256" key="4">
    <source>
        <dbReference type="ARBA" id="ARBA00011991"/>
    </source>
</evidence>
<keyword evidence="8 11" id="KW-0808">Transferase</keyword>
<dbReference type="InterPro" id="IPR003200">
    <property type="entry name" value="Nict_dMeBzImd_PRibTrfase"/>
</dbReference>
<evidence type="ECO:0000256" key="10">
    <source>
        <dbReference type="ARBA" id="ARBA00047340"/>
    </source>
</evidence>
<evidence type="ECO:0000313" key="13">
    <source>
        <dbReference type="Proteomes" id="UP001058860"/>
    </source>
</evidence>
<dbReference type="RefSeq" id="WP_353862533.1">
    <property type="nucleotide sequence ID" value="NZ_CP088295.1"/>
</dbReference>
<evidence type="ECO:0000256" key="2">
    <source>
        <dbReference type="ARBA" id="ARBA00005049"/>
    </source>
</evidence>
<dbReference type="EMBL" id="CP088295">
    <property type="protein sequence ID" value="UUY01996.1"/>
    <property type="molecule type" value="Genomic_DNA"/>
</dbReference>
<accession>A0ABY5PBE4</accession>
<organism evidence="12 13">
    <name type="scientific">Svornostia abyssi</name>
    <dbReference type="NCBI Taxonomy" id="2898438"/>
    <lineage>
        <taxon>Bacteria</taxon>
        <taxon>Bacillati</taxon>
        <taxon>Actinomycetota</taxon>
        <taxon>Thermoleophilia</taxon>
        <taxon>Solirubrobacterales</taxon>
        <taxon>Baekduiaceae</taxon>
        <taxon>Svornostia</taxon>
    </lineage>
</organism>
<dbReference type="Gene3D" id="1.10.1610.10">
    <property type="match status" value="1"/>
</dbReference>
<dbReference type="GO" id="GO:0008939">
    <property type="term" value="F:nicotinate-nucleotide-dimethylbenzimidazole phosphoribosyltransferase activity"/>
    <property type="evidence" value="ECO:0007669"/>
    <property type="project" value="UniProtKB-EC"/>
</dbReference>
<evidence type="ECO:0000256" key="6">
    <source>
        <dbReference type="ARBA" id="ARBA00022573"/>
    </source>
</evidence>
<feature type="active site" description="Proton acceptor" evidence="11">
    <location>
        <position position="323"/>
    </location>
</feature>
<sequence length="356" mass="35301">MTTGADAHPARPEIPIRPLDEAALTAARARQRELVKPAGALGRLEELAIWLAAATGTARPQVIPRVVIAAADHGVAAEEAVSAFPPAVTGQMLATFLAGQGAVTTLATEVGAGLVLVDAGVHADSVPADRTIVRVGIGPSANLATGPALTSAQVAACVDCGRELAAEAALDGVTVLVGGEMGIGNTTPATCLAAALTGRDGAALVGPGTGVDAEGLARKREVVTRALALHGPHAHGPLGWLRRVGGGEIAVLCGLALGAGEHGLAYVCDGVIATAAAAVAVAIAPDLRPRLLAGHLSPEPAHAVLLEHLELDPVLDLGMRLGEGSGAVTALAILRLACAAHDGMATFAQAGVSGRD</sequence>
<evidence type="ECO:0000256" key="3">
    <source>
        <dbReference type="ARBA" id="ARBA00007110"/>
    </source>
</evidence>
<comment type="pathway">
    <text evidence="2 11">Nucleoside biosynthesis; alpha-ribazole biosynthesis; alpha-ribazole from 5,6-dimethylbenzimidazole: step 1/2.</text>
</comment>
<evidence type="ECO:0000256" key="11">
    <source>
        <dbReference type="HAMAP-Rule" id="MF_00230"/>
    </source>
</evidence>
<evidence type="ECO:0000256" key="5">
    <source>
        <dbReference type="ARBA" id="ARBA00015486"/>
    </source>
</evidence>
<dbReference type="InterPro" id="IPR017846">
    <property type="entry name" value="Nict_dMeBzImd_PRibTrfase_bact"/>
</dbReference>
<name>A0ABY5PBE4_9ACTN</name>